<evidence type="ECO:0000313" key="2">
    <source>
        <dbReference type="Proteomes" id="UP000823775"/>
    </source>
</evidence>
<sequence>VYRNTGLGKNGFRATALILRRIIIIKDCEWWLTDKFLVENSLTQCSAHYQRFIGGPQITSYGSPKFRR</sequence>
<evidence type="ECO:0000313" key="1">
    <source>
        <dbReference type="EMBL" id="MCD9643483.1"/>
    </source>
</evidence>
<proteinExistence type="predicted"/>
<feature type="non-terminal residue" evidence="1">
    <location>
        <position position="68"/>
    </location>
</feature>
<accession>A0ABS8V8H7</accession>
<dbReference type="Proteomes" id="UP000823775">
    <property type="component" value="Unassembled WGS sequence"/>
</dbReference>
<keyword evidence="2" id="KW-1185">Reference proteome</keyword>
<feature type="non-terminal residue" evidence="1">
    <location>
        <position position="1"/>
    </location>
</feature>
<name>A0ABS8V8H7_DATST</name>
<gene>
    <name evidence="1" type="ORF">HAX54_030996</name>
</gene>
<organism evidence="1 2">
    <name type="scientific">Datura stramonium</name>
    <name type="common">Jimsonweed</name>
    <name type="synonym">Common thornapple</name>
    <dbReference type="NCBI Taxonomy" id="4076"/>
    <lineage>
        <taxon>Eukaryota</taxon>
        <taxon>Viridiplantae</taxon>
        <taxon>Streptophyta</taxon>
        <taxon>Embryophyta</taxon>
        <taxon>Tracheophyta</taxon>
        <taxon>Spermatophyta</taxon>
        <taxon>Magnoliopsida</taxon>
        <taxon>eudicotyledons</taxon>
        <taxon>Gunneridae</taxon>
        <taxon>Pentapetalae</taxon>
        <taxon>asterids</taxon>
        <taxon>lamiids</taxon>
        <taxon>Solanales</taxon>
        <taxon>Solanaceae</taxon>
        <taxon>Solanoideae</taxon>
        <taxon>Datureae</taxon>
        <taxon>Datura</taxon>
    </lineage>
</organism>
<protein>
    <submittedName>
        <fullName evidence="1">Uncharacterized protein</fullName>
    </submittedName>
</protein>
<dbReference type="EMBL" id="JACEIK010003897">
    <property type="protein sequence ID" value="MCD9643483.1"/>
    <property type="molecule type" value="Genomic_DNA"/>
</dbReference>
<reference evidence="1 2" key="1">
    <citation type="journal article" date="2021" name="BMC Genomics">
        <title>Datura genome reveals duplications of psychoactive alkaloid biosynthetic genes and high mutation rate following tissue culture.</title>
        <authorList>
            <person name="Rajewski A."/>
            <person name="Carter-House D."/>
            <person name="Stajich J."/>
            <person name="Litt A."/>
        </authorList>
    </citation>
    <scope>NUCLEOTIDE SEQUENCE [LARGE SCALE GENOMIC DNA]</scope>
    <source>
        <strain evidence="1">AR-01</strain>
    </source>
</reference>
<comment type="caution">
    <text evidence="1">The sequence shown here is derived from an EMBL/GenBank/DDBJ whole genome shotgun (WGS) entry which is preliminary data.</text>
</comment>